<evidence type="ECO:0000256" key="1">
    <source>
        <dbReference type="SAM" id="SignalP"/>
    </source>
</evidence>
<dbReference type="Gene3D" id="2.40.128.110">
    <property type="entry name" value="Lipid/polyisoprenoid-binding, YceI-like"/>
    <property type="match status" value="1"/>
</dbReference>
<name>A0ABV7ZCB7_9DEIO</name>
<dbReference type="SMART" id="SM00867">
    <property type="entry name" value="YceI"/>
    <property type="match status" value="1"/>
</dbReference>
<evidence type="ECO:0000313" key="3">
    <source>
        <dbReference type="EMBL" id="MFC3834723.1"/>
    </source>
</evidence>
<dbReference type="Pfam" id="PF04264">
    <property type="entry name" value="YceI"/>
    <property type="match status" value="1"/>
</dbReference>
<dbReference type="SUPFAM" id="SSF101874">
    <property type="entry name" value="YceI-like"/>
    <property type="match status" value="1"/>
</dbReference>
<dbReference type="InterPro" id="IPR036761">
    <property type="entry name" value="TTHA0802/YceI-like_sf"/>
</dbReference>
<evidence type="ECO:0000259" key="2">
    <source>
        <dbReference type="SMART" id="SM00867"/>
    </source>
</evidence>
<dbReference type="RefSeq" id="WP_322472282.1">
    <property type="nucleotide sequence ID" value="NZ_JBHRZG010000024.1"/>
</dbReference>
<gene>
    <name evidence="3" type="ORF">ACFOSB_17840</name>
</gene>
<protein>
    <submittedName>
        <fullName evidence="3">YceI family protein</fullName>
    </submittedName>
</protein>
<keyword evidence="4" id="KW-1185">Reference proteome</keyword>
<organism evidence="3 4">
    <name type="scientific">Deinococcus rufus</name>
    <dbReference type="NCBI Taxonomy" id="2136097"/>
    <lineage>
        <taxon>Bacteria</taxon>
        <taxon>Thermotogati</taxon>
        <taxon>Deinococcota</taxon>
        <taxon>Deinococci</taxon>
        <taxon>Deinococcales</taxon>
        <taxon>Deinococcaceae</taxon>
        <taxon>Deinococcus</taxon>
    </lineage>
</organism>
<sequence>MKTSPRNALPLMLLLGSMATAAPVTYTVISNPTLNLMTAESSTVVENIVARTPEVSGTLSFDSAAKVGSGKVTVNGASIKTGMTARDGHMRSEAWLNFDKTPAIVFETTGVKHVSGDQYDVIGNLTLNGVTRPVTSRATVKLTPASDATRAAGAKGDVLAVSTAFKVKLSDHKVTNARIPNQVSDTLAISLKFIASNK</sequence>
<evidence type="ECO:0000313" key="4">
    <source>
        <dbReference type="Proteomes" id="UP001595803"/>
    </source>
</evidence>
<comment type="caution">
    <text evidence="3">The sequence shown here is derived from an EMBL/GenBank/DDBJ whole genome shotgun (WGS) entry which is preliminary data.</text>
</comment>
<dbReference type="Proteomes" id="UP001595803">
    <property type="component" value="Unassembled WGS sequence"/>
</dbReference>
<accession>A0ABV7ZCB7</accession>
<proteinExistence type="predicted"/>
<dbReference type="PANTHER" id="PTHR34406">
    <property type="entry name" value="PROTEIN YCEI"/>
    <property type="match status" value="1"/>
</dbReference>
<reference evidence="4" key="1">
    <citation type="journal article" date="2019" name="Int. J. Syst. Evol. Microbiol.">
        <title>The Global Catalogue of Microorganisms (GCM) 10K type strain sequencing project: providing services to taxonomists for standard genome sequencing and annotation.</title>
        <authorList>
            <consortium name="The Broad Institute Genomics Platform"/>
            <consortium name="The Broad Institute Genome Sequencing Center for Infectious Disease"/>
            <person name="Wu L."/>
            <person name="Ma J."/>
        </authorList>
    </citation>
    <scope>NUCLEOTIDE SEQUENCE [LARGE SCALE GENOMIC DNA]</scope>
    <source>
        <strain evidence="4">CCTCC AB 2017081</strain>
    </source>
</reference>
<feature type="chain" id="PRO_5045809454" evidence="1">
    <location>
        <begin position="22"/>
        <end position="198"/>
    </location>
</feature>
<feature type="signal peptide" evidence="1">
    <location>
        <begin position="1"/>
        <end position="21"/>
    </location>
</feature>
<feature type="domain" description="Lipid/polyisoprenoid-binding YceI-like" evidence="2">
    <location>
        <begin position="25"/>
        <end position="194"/>
    </location>
</feature>
<keyword evidence="1" id="KW-0732">Signal</keyword>
<dbReference type="InterPro" id="IPR007372">
    <property type="entry name" value="Lipid/polyisoprenoid-bd_YceI"/>
</dbReference>
<dbReference type="EMBL" id="JBHRZG010000024">
    <property type="protein sequence ID" value="MFC3834723.1"/>
    <property type="molecule type" value="Genomic_DNA"/>
</dbReference>
<dbReference type="PANTHER" id="PTHR34406:SF1">
    <property type="entry name" value="PROTEIN YCEI"/>
    <property type="match status" value="1"/>
</dbReference>